<gene>
    <name evidence="2" type="ORF">PAC_07092</name>
</gene>
<evidence type="ECO:0000256" key="1">
    <source>
        <dbReference type="SAM" id="MobiDB-lite"/>
    </source>
</evidence>
<dbReference type="Proteomes" id="UP000184330">
    <property type="component" value="Unassembled WGS sequence"/>
</dbReference>
<keyword evidence="3" id="KW-1185">Reference proteome</keyword>
<sequence length="287" mass="31622">MIHNSNEAAARRASKGLKTKISTRAPLGEISANSKLSLPFTTSSNKVVDPKVNATPGYAALPHPKERSDDVADLPATLPRPKGTGDKANTSDKVITSNPDLVPRHGSLPQPNQTNSTAIDPNSDPIWQSASYSSSTLAGNMVIIGFINYSSETTREKAKAADADRLAELEERLFTTTKKPSATHITYQTSLSLDKQQQTARQERPHVIVRCERCSNKSSTCRCKTRPPVASSEWAREEVLSATRPIRIEEMSSEWWNIDFLVRTPFYIRAPSLGHKTTLRCPRPNCP</sequence>
<dbReference type="EMBL" id="FJOG01000009">
    <property type="protein sequence ID" value="CZR57203.1"/>
    <property type="molecule type" value="Genomic_DNA"/>
</dbReference>
<accession>A0A1L7WWS3</accession>
<reference evidence="2 3" key="1">
    <citation type="submission" date="2016-03" db="EMBL/GenBank/DDBJ databases">
        <authorList>
            <person name="Ploux O."/>
        </authorList>
    </citation>
    <scope>NUCLEOTIDE SEQUENCE [LARGE SCALE GENOMIC DNA]</scope>
    <source>
        <strain evidence="2 3">UAMH 11012</strain>
    </source>
</reference>
<evidence type="ECO:0000313" key="2">
    <source>
        <dbReference type="EMBL" id="CZR57203.1"/>
    </source>
</evidence>
<feature type="compositionally biased region" description="Polar residues" evidence="1">
    <location>
        <begin position="87"/>
        <end position="99"/>
    </location>
</feature>
<proteinExistence type="predicted"/>
<evidence type="ECO:0000313" key="3">
    <source>
        <dbReference type="Proteomes" id="UP000184330"/>
    </source>
</evidence>
<dbReference type="AlphaFoldDB" id="A0A1L7WWS3"/>
<protein>
    <submittedName>
        <fullName evidence="2">Uncharacterized protein</fullName>
    </submittedName>
</protein>
<feature type="compositionally biased region" description="Polar residues" evidence="1">
    <location>
        <begin position="31"/>
        <end position="46"/>
    </location>
</feature>
<name>A0A1L7WWS3_9HELO</name>
<feature type="compositionally biased region" description="Polar residues" evidence="1">
    <location>
        <begin position="109"/>
        <end position="122"/>
    </location>
</feature>
<organism evidence="2 3">
    <name type="scientific">Phialocephala subalpina</name>
    <dbReference type="NCBI Taxonomy" id="576137"/>
    <lineage>
        <taxon>Eukaryota</taxon>
        <taxon>Fungi</taxon>
        <taxon>Dikarya</taxon>
        <taxon>Ascomycota</taxon>
        <taxon>Pezizomycotina</taxon>
        <taxon>Leotiomycetes</taxon>
        <taxon>Helotiales</taxon>
        <taxon>Mollisiaceae</taxon>
        <taxon>Phialocephala</taxon>
        <taxon>Phialocephala fortinii species complex</taxon>
    </lineage>
</organism>
<feature type="region of interest" description="Disordered" evidence="1">
    <location>
        <begin position="1"/>
        <end position="122"/>
    </location>
</feature>